<evidence type="ECO:0000313" key="3">
    <source>
        <dbReference type="Proteomes" id="UP000800094"/>
    </source>
</evidence>
<organism evidence="2 3">
    <name type="scientific">Trematosphaeria pertusa</name>
    <dbReference type="NCBI Taxonomy" id="390896"/>
    <lineage>
        <taxon>Eukaryota</taxon>
        <taxon>Fungi</taxon>
        <taxon>Dikarya</taxon>
        <taxon>Ascomycota</taxon>
        <taxon>Pezizomycotina</taxon>
        <taxon>Dothideomycetes</taxon>
        <taxon>Pleosporomycetidae</taxon>
        <taxon>Pleosporales</taxon>
        <taxon>Massarineae</taxon>
        <taxon>Trematosphaeriaceae</taxon>
        <taxon>Trematosphaeria</taxon>
    </lineage>
</organism>
<gene>
    <name evidence="2" type="ORF">BU26DRAFT_322549</name>
</gene>
<dbReference type="EMBL" id="ML987196">
    <property type="protein sequence ID" value="KAF2247887.1"/>
    <property type="molecule type" value="Genomic_DNA"/>
</dbReference>
<dbReference type="AlphaFoldDB" id="A0A6A6ICF7"/>
<feature type="region of interest" description="Disordered" evidence="1">
    <location>
        <begin position="1"/>
        <end position="34"/>
    </location>
</feature>
<keyword evidence="3" id="KW-1185">Reference proteome</keyword>
<sequence length="110" mass="12101">MPCSHDPEPTTRKTGPRPFRRRIRAKGKTAAEATTPAIKCSASAATPCYPAAGRAAQPGRHPTGVRRNLPPILPKPWHKSSGKILRRQLKELARQEETDAQTAAIRARLY</sequence>
<evidence type="ECO:0000313" key="2">
    <source>
        <dbReference type="EMBL" id="KAF2247887.1"/>
    </source>
</evidence>
<feature type="compositionally biased region" description="Basic and acidic residues" evidence="1">
    <location>
        <begin position="1"/>
        <end position="11"/>
    </location>
</feature>
<accession>A0A6A6ICF7</accession>
<protein>
    <submittedName>
        <fullName evidence="2">Uncharacterized protein</fullName>
    </submittedName>
</protein>
<reference evidence="2" key="1">
    <citation type="journal article" date="2020" name="Stud. Mycol.">
        <title>101 Dothideomycetes genomes: a test case for predicting lifestyles and emergence of pathogens.</title>
        <authorList>
            <person name="Haridas S."/>
            <person name="Albert R."/>
            <person name="Binder M."/>
            <person name="Bloem J."/>
            <person name="Labutti K."/>
            <person name="Salamov A."/>
            <person name="Andreopoulos B."/>
            <person name="Baker S."/>
            <person name="Barry K."/>
            <person name="Bills G."/>
            <person name="Bluhm B."/>
            <person name="Cannon C."/>
            <person name="Castanera R."/>
            <person name="Culley D."/>
            <person name="Daum C."/>
            <person name="Ezra D."/>
            <person name="Gonzalez J."/>
            <person name="Henrissat B."/>
            <person name="Kuo A."/>
            <person name="Liang C."/>
            <person name="Lipzen A."/>
            <person name="Lutzoni F."/>
            <person name="Magnuson J."/>
            <person name="Mondo S."/>
            <person name="Nolan M."/>
            <person name="Ohm R."/>
            <person name="Pangilinan J."/>
            <person name="Park H.-J."/>
            <person name="Ramirez L."/>
            <person name="Alfaro M."/>
            <person name="Sun H."/>
            <person name="Tritt A."/>
            <person name="Yoshinaga Y."/>
            <person name="Zwiers L.-H."/>
            <person name="Turgeon B."/>
            <person name="Goodwin S."/>
            <person name="Spatafora J."/>
            <person name="Crous P."/>
            <person name="Grigoriev I."/>
        </authorList>
    </citation>
    <scope>NUCLEOTIDE SEQUENCE</scope>
    <source>
        <strain evidence="2">CBS 122368</strain>
    </source>
</reference>
<dbReference type="RefSeq" id="XP_033682891.1">
    <property type="nucleotide sequence ID" value="XM_033822080.1"/>
</dbReference>
<dbReference type="Proteomes" id="UP000800094">
    <property type="component" value="Unassembled WGS sequence"/>
</dbReference>
<proteinExistence type="predicted"/>
<name>A0A6A6ICF7_9PLEO</name>
<dbReference type="GeneID" id="54575410"/>
<feature type="compositionally biased region" description="Basic residues" evidence="1">
    <location>
        <begin position="14"/>
        <end position="27"/>
    </location>
</feature>
<feature type="region of interest" description="Disordered" evidence="1">
    <location>
        <begin position="53"/>
        <end position="79"/>
    </location>
</feature>
<evidence type="ECO:0000256" key="1">
    <source>
        <dbReference type="SAM" id="MobiDB-lite"/>
    </source>
</evidence>